<evidence type="ECO:0000259" key="5">
    <source>
        <dbReference type="Pfam" id="PF01168"/>
    </source>
</evidence>
<dbReference type="PANTHER" id="PTHR10146:SF14">
    <property type="entry name" value="PYRIDOXAL PHOSPHATE HOMEOSTASIS PROTEIN"/>
    <property type="match status" value="1"/>
</dbReference>
<evidence type="ECO:0000256" key="1">
    <source>
        <dbReference type="ARBA" id="ARBA00022898"/>
    </source>
</evidence>
<gene>
    <name evidence="6" type="ORF">A2310_00130</name>
</gene>
<dbReference type="PANTHER" id="PTHR10146">
    <property type="entry name" value="PROLINE SYNTHETASE CO-TRANSCRIBED BACTERIAL HOMOLOG PROTEIN"/>
    <property type="match status" value="1"/>
</dbReference>
<comment type="similarity">
    <text evidence="2 4">Belongs to the pyridoxal phosphate-binding protein YggS/PROSC family.</text>
</comment>
<dbReference type="NCBIfam" id="TIGR00044">
    <property type="entry name" value="YggS family pyridoxal phosphate-dependent enzyme"/>
    <property type="match status" value="1"/>
</dbReference>
<dbReference type="GO" id="GO:0030170">
    <property type="term" value="F:pyridoxal phosphate binding"/>
    <property type="evidence" value="ECO:0007669"/>
    <property type="project" value="UniProtKB-UniRule"/>
</dbReference>
<reference evidence="6 7" key="1">
    <citation type="journal article" date="2016" name="Nat. Commun.">
        <title>Thousands of microbial genomes shed light on interconnected biogeochemical processes in an aquifer system.</title>
        <authorList>
            <person name="Anantharaman K."/>
            <person name="Brown C.T."/>
            <person name="Hug L.A."/>
            <person name="Sharon I."/>
            <person name="Castelle C.J."/>
            <person name="Probst A.J."/>
            <person name="Thomas B.C."/>
            <person name="Singh A."/>
            <person name="Wilkins M.J."/>
            <person name="Karaoz U."/>
            <person name="Brodie E.L."/>
            <person name="Williams K.H."/>
            <person name="Hubbard S.S."/>
            <person name="Banfield J.F."/>
        </authorList>
    </citation>
    <scope>NUCLEOTIDE SEQUENCE [LARGE SCALE GENOMIC DNA]</scope>
</reference>
<dbReference type="Proteomes" id="UP000178417">
    <property type="component" value="Unassembled WGS sequence"/>
</dbReference>
<dbReference type="Pfam" id="PF01168">
    <property type="entry name" value="Ala_racemase_N"/>
    <property type="match status" value="1"/>
</dbReference>
<dbReference type="Gene3D" id="3.20.20.10">
    <property type="entry name" value="Alanine racemase"/>
    <property type="match status" value="1"/>
</dbReference>
<dbReference type="InterPro" id="IPR001608">
    <property type="entry name" value="Ala_racemase_N"/>
</dbReference>
<dbReference type="CDD" id="cd00635">
    <property type="entry name" value="PLPDE_III_YBL036c_like"/>
    <property type="match status" value="1"/>
</dbReference>
<organism evidence="6 7">
    <name type="scientific">candidate division WOR-1 bacterium RIFOXYB2_FULL_37_13</name>
    <dbReference type="NCBI Taxonomy" id="1802579"/>
    <lineage>
        <taxon>Bacteria</taxon>
        <taxon>Bacillati</taxon>
        <taxon>Saganbacteria</taxon>
    </lineage>
</organism>
<proteinExistence type="inferred from homology"/>
<protein>
    <recommendedName>
        <fullName evidence="2">Pyridoxal phosphate homeostasis protein</fullName>
        <shortName evidence="2">PLP homeostasis protein</shortName>
    </recommendedName>
</protein>
<dbReference type="PIRSF" id="PIRSF004848">
    <property type="entry name" value="YBL036c_PLPDEIII"/>
    <property type="match status" value="1"/>
</dbReference>
<accession>A0A1F4SX96</accession>
<feature type="modified residue" description="N6-(pyridoxal phosphate)lysine" evidence="2 3">
    <location>
        <position position="29"/>
    </location>
</feature>
<evidence type="ECO:0000313" key="6">
    <source>
        <dbReference type="EMBL" id="OGC25061.1"/>
    </source>
</evidence>
<dbReference type="InterPro" id="IPR029066">
    <property type="entry name" value="PLP-binding_barrel"/>
</dbReference>
<dbReference type="HAMAP" id="MF_02087">
    <property type="entry name" value="PLP_homeostasis"/>
    <property type="match status" value="1"/>
</dbReference>
<feature type="domain" description="Alanine racemase N-terminal" evidence="5">
    <location>
        <begin position="4"/>
        <end position="220"/>
    </location>
</feature>
<dbReference type="SUPFAM" id="SSF51419">
    <property type="entry name" value="PLP-binding barrel"/>
    <property type="match status" value="1"/>
</dbReference>
<evidence type="ECO:0000313" key="7">
    <source>
        <dbReference type="Proteomes" id="UP000178417"/>
    </source>
</evidence>
<evidence type="ECO:0000256" key="3">
    <source>
        <dbReference type="PIRSR" id="PIRSR004848-1"/>
    </source>
</evidence>
<dbReference type="AlphaFoldDB" id="A0A1F4SX96"/>
<dbReference type="FunFam" id="3.20.20.10:FF:000018">
    <property type="entry name" value="Pyridoxal phosphate homeostasis protein"/>
    <property type="match status" value="1"/>
</dbReference>
<dbReference type="EMBL" id="MEUB01000004">
    <property type="protein sequence ID" value="OGC25061.1"/>
    <property type="molecule type" value="Genomic_DNA"/>
</dbReference>
<name>A0A1F4SX96_UNCSA</name>
<keyword evidence="1 2" id="KW-0663">Pyridoxal phosphate</keyword>
<sequence>MPTISENIAQIKSKTEALSSNVTILAAIKTIPLPQIFEALEAGISMVGESKIQEAKTRVYEIRQKYPSVKIHFIGHLQTNKINQAISMFDVIESVDSFKLAEAIDKRADKPVEIFIEVNTSGEASKFGVDLANAEKLVVRISALLKNLKITGLMTIGSFSDNKDKTSACFKKLKELKYYLNQKGYTGIKHLSMGMSHDFELAIEECADIIRIGTAIFGERNYQGGHVNGKFV</sequence>
<evidence type="ECO:0000256" key="4">
    <source>
        <dbReference type="RuleBase" id="RU004514"/>
    </source>
</evidence>
<comment type="caution">
    <text evidence="6">The sequence shown here is derived from an EMBL/GenBank/DDBJ whole genome shotgun (WGS) entry which is preliminary data.</text>
</comment>
<comment type="cofactor">
    <cofactor evidence="3">
        <name>pyridoxal 5'-phosphate</name>
        <dbReference type="ChEBI" id="CHEBI:597326"/>
    </cofactor>
</comment>
<dbReference type="STRING" id="1802579.A2310_00130"/>
<evidence type="ECO:0000256" key="2">
    <source>
        <dbReference type="HAMAP-Rule" id="MF_02087"/>
    </source>
</evidence>
<comment type="function">
    <text evidence="2">Pyridoxal 5'-phosphate (PLP)-binding protein, which is involved in PLP homeostasis.</text>
</comment>
<dbReference type="InterPro" id="IPR011078">
    <property type="entry name" value="PyrdxlP_homeostasis"/>
</dbReference>